<keyword evidence="3" id="KW-1185">Reference proteome</keyword>
<feature type="region of interest" description="Disordered" evidence="1">
    <location>
        <begin position="49"/>
        <end position="74"/>
    </location>
</feature>
<dbReference type="InParanoid" id="A0A158NTF0"/>
<dbReference type="KEGG" id="acep:105624057"/>
<evidence type="ECO:0000313" key="3">
    <source>
        <dbReference type="Proteomes" id="UP000005205"/>
    </source>
</evidence>
<feature type="compositionally biased region" description="Acidic residues" evidence="1">
    <location>
        <begin position="51"/>
        <end position="60"/>
    </location>
</feature>
<protein>
    <submittedName>
        <fullName evidence="2">Uncharacterized protein</fullName>
    </submittedName>
</protein>
<dbReference type="AlphaFoldDB" id="A0A158NTF0"/>
<evidence type="ECO:0000256" key="1">
    <source>
        <dbReference type="SAM" id="MobiDB-lite"/>
    </source>
</evidence>
<dbReference type="EnsemblMetazoa" id="XM_012205418.1">
    <property type="protein sequence ID" value="XP_012060808.1"/>
    <property type="gene ID" value="LOC105624057"/>
</dbReference>
<accession>A0A158NTF0</accession>
<reference evidence="2" key="2">
    <citation type="submission" date="2016-04" db="UniProtKB">
        <authorList>
            <consortium name="EnsemblMetazoa"/>
        </authorList>
    </citation>
    <scope>IDENTIFICATION</scope>
</reference>
<sequence length="74" mass="7830">MVVSSTTIKAGRGEAPLPSPLLPAASAIKLVSIRLIFLSEEAFIKGILGSELEDNEEEGESRELDSIEGGEPYA</sequence>
<proteinExistence type="predicted"/>
<reference evidence="3" key="1">
    <citation type="journal article" date="2011" name="PLoS Genet.">
        <title>The genome sequence of the leaf-cutter ant Atta cephalotes reveals insights into its obligate symbiotic lifestyle.</title>
        <authorList>
            <person name="Suen G."/>
            <person name="Teiling C."/>
            <person name="Li L."/>
            <person name="Holt C."/>
            <person name="Abouheif E."/>
            <person name="Bornberg-Bauer E."/>
            <person name="Bouffard P."/>
            <person name="Caldera E.J."/>
            <person name="Cash E."/>
            <person name="Cavanaugh A."/>
            <person name="Denas O."/>
            <person name="Elhaik E."/>
            <person name="Fave M.J."/>
            <person name="Gadau J."/>
            <person name="Gibson J.D."/>
            <person name="Graur D."/>
            <person name="Grubbs K.J."/>
            <person name="Hagen D.E."/>
            <person name="Harkins T.T."/>
            <person name="Helmkampf M."/>
            <person name="Hu H."/>
            <person name="Johnson B.R."/>
            <person name="Kim J."/>
            <person name="Marsh S.E."/>
            <person name="Moeller J.A."/>
            <person name="Munoz-Torres M.C."/>
            <person name="Murphy M.C."/>
            <person name="Naughton M.C."/>
            <person name="Nigam S."/>
            <person name="Overson R."/>
            <person name="Rajakumar R."/>
            <person name="Reese J.T."/>
            <person name="Scott J.J."/>
            <person name="Smith C.R."/>
            <person name="Tao S."/>
            <person name="Tsutsui N.D."/>
            <person name="Viljakainen L."/>
            <person name="Wissler L."/>
            <person name="Yandell M.D."/>
            <person name="Zimmer F."/>
            <person name="Taylor J."/>
            <person name="Slater S.C."/>
            <person name="Clifton S.W."/>
            <person name="Warren W.C."/>
            <person name="Elsik C.G."/>
            <person name="Smith C.D."/>
            <person name="Weinstock G.M."/>
            <person name="Gerardo N.M."/>
            <person name="Currie C.R."/>
        </authorList>
    </citation>
    <scope>NUCLEOTIDE SEQUENCE [LARGE SCALE GENOMIC DNA]</scope>
</reference>
<dbReference type="Proteomes" id="UP000005205">
    <property type="component" value="Unassembled WGS sequence"/>
</dbReference>
<organism evidence="2 3">
    <name type="scientific">Atta cephalotes</name>
    <name type="common">Leafcutter ant</name>
    <dbReference type="NCBI Taxonomy" id="12957"/>
    <lineage>
        <taxon>Eukaryota</taxon>
        <taxon>Metazoa</taxon>
        <taxon>Ecdysozoa</taxon>
        <taxon>Arthropoda</taxon>
        <taxon>Hexapoda</taxon>
        <taxon>Insecta</taxon>
        <taxon>Pterygota</taxon>
        <taxon>Neoptera</taxon>
        <taxon>Endopterygota</taxon>
        <taxon>Hymenoptera</taxon>
        <taxon>Apocrita</taxon>
        <taxon>Aculeata</taxon>
        <taxon>Formicoidea</taxon>
        <taxon>Formicidae</taxon>
        <taxon>Myrmicinae</taxon>
        <taxon>Atta</taxon>
    </lineage>
</organism>
<evidence type="ECO:0000313" key="2">
    <source>
        <dbReference type="EnsemblMetazoa" id="XP_012060808.1"/>
    </source>
</evidence>
<name>A0A158NTF0_ATTCE</name>
<gene>
    <name evidence="2" type="primary">105624057</name>
</gene>
<dbReference type="EMBL" id="ADTU01025817">
    <property type="status" value="NOT_ANNOTATED_CDS"/>
    <property type="molecule type" value="Genomic_DNA"/>
</dbReference>